<name>V5ET11_KALBG</name>
<dbReference type="HOGENOM" id="CLU_2688848_0_0_1"/>
<protein>
    <submittedName>
        <fullName evidence="2">Uncharacterized protein</fullName>
    </submittedName>
</protein>
<reference evidence="3" key="1">
    <citation type="journal article" date="2013" name="Genome Announc.">
        <title>Draft genome sequence of Pseudozyma brasiliensis sp. nov. strain GHG001, a high producer of endo-1,4-xylanase isolated from an insect pest of sugarcane.</title>
        <authorList>
            <person name="Oliveira J.V.D.C."/>
            <person name="dos Santos R.A.C."/>
            <person name="Borges T.A."/>
            <person name="Riano-Pachon D.M."/>
            <person name="Goldman G.H."/>
        </authorList>
    </citation>
    <scope>NUCLEOTIDE SEQUENCE [LARGE SCALE GENOMIC DNA]</scope>
    <source>
        <strain evidence="3">GHG001</strain>
    </source>
</reference>
<dbReference type="AlphaFoldDB" id="V5ET11"/>
<feature type="compositionally biased region" description="Basic and acidic residues" evidence="1">
    <location>
        <begin position="38"/>
        <end position="50"/>
    </location>
</feature>
<accession>V5ET11</accession>
<dbReference type="Proteomes" id="UP000019377">
    <property type="component" value="Unassembled WGS sequence"/>
</dbReference>
<organism evidence="2 3">
    <name type="scientific">Kalmanozyma brasiliensis (strain GHG001)</name>
    <name type="common">Yeast</name>
    <name type="synonym">Pseudozyma brasiliensis</name>
    <dbReference type="NCBI Taxonomy" id="1365824"/>
    <lineage>
        <taxon>Eukaryota</taxon>
        <taxon>Fungi</taxon>
        <taxon>Dikarya</taxon>
        <taxon>Basidiomycota</taxon>
        <taxon>Ustilaginomycotina</taxon>
        <taxon>Ustilaginomycetes</taxon>
        <taxon>Ustilaginales</taxon>
        <taxon>Ustilaginaceae</taxon>
        <taxon>Kalmanozyma</taxon>
    </lineage>
</organism>
<feature type="compositionally biased region" description="Basic and acidic residues" evidence="1">
    <location>
        <begin position="63"/>
        <end position="74"/>
    </location>
</feature>
<evidence type="ECO:0000313" key="2">
    <source>
        <dbReference type="EMBL" id="EST08385.1"/>
    </source>
</evidence>
<feature type="region of interest" description="Disordered" evidence="1">
    <location>
        <begin position="1"/>
        <end position="74"/>
    </location>
</feature>
<proteinExistence type="predicted"/>
<sequence length="74" mass="8014">MSSGSKPAAVGGVDMISVHSDGQESWAELSRYGSDEEGSIRSETRRDRAGGEANPRSNANDEEQIRQEDAAYVR</sequence>
<keyword evidence="3" id="KW-1185">Reference proteome</keyword>
<dbReference type="EMBL" id="KI545859">
    <property type="protein sequence ID" value="EST08385.1"/>
    <property type="molecule type" value="Genomic_DNA"/>
</dbReference>
<evidence type="ECO:0000313" key="3">
    <source>
        <dbReference type="Proteomes" id="UP000019377"/>
    </source>
</evidence>
<evidence type="ECO:0000256" key="1">
    <source>
        <dbReference type="SAM" id="MobiDB-lite"/>
    </source>
</evidence>
<gene>
    <name evidence="2" type="ORF">PSEUBRA_SCAF17g04382</name>
</gene>